<dbReference type="Proteomes" id="UP000789525">
    <property type="component" value="Unassembled WGS sequence"/>
</dbReference>
<accession>A0ACA9L1N9</accession>
<sequence length="235" mass="28090">MFNWRMQQAQEQITLSAYERKVTYEIFYDTMEFLEKYIEVANYYPDWSRRKQFDDNGVKRKIDGPEDAEECFSIVLLGLKNTLKHKPPFMREEIREEFYRWISTTKIDLNNCPERLKCILFGFNEILEDRCEKFDKELKNSKQTLNPNSPEYTKELNQMFVNIQGPLRNERDVAESLAGKNYNEIDVDNKFYGGDACKGKEVLNQIAENTSAYYQQNFTYFPQNEHETMLIDSFR</sequence>
<proteinExistence type="predicted"/>
<organism evidence="1 2">
    <name type="scientific">Acaulospora colombiana</name>
    <dbReference type="NCBI Taxonomy" id="27376"/>
    <lineage>
        <taxon>Eukaryota</taxon>
        <taxon>Fungi</taxon>
        <taxon>Fungi incertae sedis</taxon>
        <taxon>Mucoromycota</taxon>
        <taxon>Glomeromycotina</taxon>
        <taxon>Glomeromycetes</taxon>
        <taxon>Diversisporales</taxon>
        <taxon>Acaulosporaceae</taxon>
        <taxon>Acaulospora</taxon>
    </lineage>
</organism>
<name>A0ACA9L1N9_9GLOM</name>
<comment type="caution">
    <text evidence="1">The sequence shown here is derived from an EMBL/GenBank/DDBJ whole genome shotgun (WGS) entry which is preliminary data.</text>
</comment>
<dbReference type="EMBL" id="CAJVPT010004237">
    <property type="protein sequence ID" value="CAG8505712.1"/>
    <property type="molecule type" value="Genomic_DNA"/>
</dbReference>
<gene>
    <name evidence="1" type="ORF">ACOLOM_LOCUS2995</name>
</gene>
<evidence type="ECO:0000313" key="2">
    <source>
        <dbReference type="Proteomes" id="UP000789525"/>
    </source>
</evidence>
<keyword evidence="2" id="KW-1185">Reference proteome</keyword>
<reference evidence="1" key="1">
    <citation type="submission" date="2021-06" db="EMBL/GenBank/DDBJ databases">
        <authorList>
            <person name="Kallberg Y."/>
            <person name="Tangrot J."/>
            <person name="Rosling A."/>
        </authorList>
    </citation>
    <scope>NUCLEOTIDE SEQUENCE</scope>
    <source>
        <strain evidence="1">CL356</strain>
    </source>
</reference>
<evidence type="ECO:0000313" key="1">
    <source>
        <dbReference type="EMBL" id="CAG8505712.1"/>
    </source>
</evidence>
<protein>
    <submittedName>
        <fullName evidence="1">12123_t:CDS:1</fullName>
    </submittedName>
</protein>